<proteinExistence type="predicted"/>
<feature type="transmembrane region" description="Helical" evidence="1">
    <location>
        <begin position="100"/>
        <end position="127"/>
    </location>
</feature>
<feature type="transmembrane region" description="Helical" evidence="1">
    <location>
        <begin position="61"/>
        <end position="80"/>
    </location>
</feature>
<feature type="transmembrane region" description="Helical" evidence="1">
    <location>
        <begin position="236"/>
        <end position="258"/>
    </location>
</feature>
<dbReference type="RefSeq" id="WP_109710686.1">
    <property type="nucleotide sequence ID" value="NZ_QGDS01000005.1"/>
</dbReference>
<name>A0A315ZXL4_9FIRM</name>
<feature type="transmembrane region" description="Helical" evidence="1">
    <location>
        <begin position="401"/>
        <end position="422"/>
    </location>
</feature>
<dbReference type="Proteomes" id="UP000254051">
    <property type="component" value="Unassembled WGS sequence"/>
</dbReference>
<keyword evidence="1" id="KW-0472">Membrane</keyword>
<keyword evidence="3" id="KW-1185">Reference proteome</keyword>
<feature type="transmembrane region" description="Helical" evidence="1">
    <location>
        <begin position="428"/>
        <end position="445"/>
    </location>
</feature>
<feature type="transmembrane region" description="Helical" evidence="1">
    <location>
        <begin position="167"/>
        <end position="188"/>
    </location>
</feature>
<organism evidence="2 3">
    <name type="scientific">Faecalicatena contorta</name>
    <dbReference type="NCBI Taxonomy" id="39482"/>
    <lineage>
        <taxon>Bacteria</taxon>
        <taxon>Bacillati</taxon>
        <taxon>Bacillota</taxon>
        <taxon>Clostridia</taxon>
        <taxon>Lachnospirales</taxon>
        <taxon>Lachnospiraceae</taxon>
        <taxon>Faecalicatena</taxon>
    </lineage>
</organism>
<reference evidence="3" key="1">
    <citation type="submission" date="2017-07" db="EMBL/GenBank/DDBJ databases">
        <authorList>
            <person name="Varghese N."/>
            <person name="Submissions S."/>
        </authorList>
    </citation>
    <scope>NUCLEOTIDE SEQUENCE [LARGE SCALE GENOMIC DNA]</scope>
    <source>
        <strain evidence="3">NLAE-zl-C134</strain>
    </source>
</reference>
<dbReference type="EMBL" id="UHJJ01000005">
    <property type="protein sequence ID" value="SUQ14103.1"/>
    <property type="molecule type" value="Genomic_DNA"/>
</dbReference>
<keyword evidence="1" id="KW-1133">Transmembrane helix</keyword>
<feature type="transmembrane region" description="Helical" evidence="1">
    <location>
        <begin position="21"/>
        <end position="49"/>
    </location>
</feature>
<gene>
    <name evidence="2" type="ORF">SAMN05216529_10577</name>
</gene>
<evidence type="ECO:0000313" key="2">
    <source>
        <dbReference type="EMBL" id="SUQ14103.1"/>
    </source>
</evidence>
<protein>
    <submittedName>
        <fullName evidence="2">Uncharacterized membrane protein</fullName>
    </submittedName>
</protein>
<dbReference type="OrthoDB" id="37830at2"/>
<feature type="transmembrane region" description="Helical" evidence="1">
    <location>
        <begin position="370"/>
        <end position="394"/>
    </location>
</feature>
<evidence type="ECO:0000313" key="3">
    <source>
        <dbReference type="Proteomes" id="UP000254051"/>
    </source>
</evidence>
<dbReference type="AlphaFoldDB" id="A0A315ZXL4"/>
<keyword evidence="1" id="KW-0812">Transmembrane</keyword>
<feature type="transmembrane region" description="Helical" evidence="1">
    <location>
        <begin position="337"/>
        <end position="358"/>
    </location>
</feature>
<feature type="transmembrane region" description="Helical" evidence="1">
    <location>
        <begin position="194"/>
        <end position="216"/>
    </location>
</feature>
<accession>A0A315ZXL4</accession>
<sequence>MAGIGFELRKIFGRRTLASQVWGSIYATMTTIGPSIIFILLLFAVRFALSHFGAGELQSMFFISSFTYVFMTAILAAALFNTILSRYISDKVFEKKEEDLGAALFGTMTMGSIITGIVMLVFCILMYVRDEVPLEFLLVYYLLGILATNAYNIITFISALKQYKEITLSYFVGLLISVPCFLLFYKVFEMQLIMAIYTVLVIAFLLTNVFLVYWCIKAFGKPSDKYFEFLSYFRRFPKLMISGFTYMLGFYITNIIYWVLSDLSIKVSIFRTAPNYDLAMFLAILVNLSALVIFVVKTESAFYEKYISYLSALNRGTYELIVKEKERMENTIKLQLFFIYEVQLIIVIVLVCLANVFFPYLGVSLQVLNIFMLLAMGLYCVLCMYFTVIFLYYFEDHMGACIPPCVFLGIVTLGAFICAGIGDPFYPVPLIVGGIIGWILSFILLRKRLNNLNAYLLSR</sequence>
<dbReference type="InterPro" id="IPR031617">
    <property type="entry name" value="PelG"/>
</dbReference>
<feature type="transmembrane region" description="Helical" evidence="1">
    <location>
        <begin position="278"/>
        <end position="296"/>
    </location>
</feature>
<evidence type="ECO:0000256" key="1">
    <source>
        <dbReference type="SAM" id="Phobius"/>
    </source>
</evidence>
<dbReference type="Pfam" id="PF16933">
    <property type="entry name" value="PelG"/>
    <property type="match status" value="1"/>
</dbReference>
<feature type="transmembrane region" description="Helical" evidence="1">
    <location>
        <begin position="139"/>
        <end position="160"/>
    </location>
</feature>